<dbReference type="InterPro" id="IPR016162">
    <property type="entry name" value="Ald_DH_N"/>
</dbReference>
<evidence type="ECO:0000313" key="5">
    <source>
        <dbReference type="EMBL" id="KRV46755.1"/>
    </source>
</evidence>
<dbReference type="InterPro" id="IPR016161">
    <property type="entry name" value="Ald_DH/histidinol_DH"/>
</dbReference>
<dbReference type="EMBL" id="LLZU01000039">
    <property type="protein sequence ID" value="KRV46755.1"/>
    <property type="molecule type" value="Genomic_DNA"/>
</dbReference>
<keyword evidence="2" id="KW-0560">Oxidoreductase</keyword>
<dbReference type="STRING" id="76728.AQ490_11500"/>
<proteinExistence type="inferred from homology"/>
<protein>
    <submittedName>
        <fullName evidence="5">Aldehyde dehydrogenase</fullName>
    </submittedName>
</protein>
<sequence>MSRRRDPAASAPPRRAGQDVRTYLSYIDGKGVPSTDWVYVVDAAALLEDAFSSLTLKRKLEQGRVPAQDLPASIVGRVAKADRATVQLAVEAASRAAPQWAAFPLETRLTAVGAGIHRRLAEKAEEITEILVQEGHPLALARWQVSGMLECFGPESLGFYRSQMHQEFRHDGRRIVVRRQPDGVVCLNPPQNAPLSSALLGVNAVMAGNALVVRAPRSGPLGVMYVLHEVVAPVLEEVGAPPGTLNVVCGDPAPMLTAWLESPAVDDIMYFGNSENGMKFQERCVAAGKKPILELAGNDAVVVWKDADLELAAEALTESFYGSGQLCMIPNQVVAHPDVVDELVALLARKVGHIRPGHPGEEDVLLTPVLRNEKFFDCLDDALARGAELVCGGHAMQMDETRDTAGIFLEPTVVLVRGLAGAREVKAVRHETFFPLLPVIAAEPADDDVLLERFIDYVNSNEYGLRNSLWARDPQVVDRFVSRVTTGGLLKVNDSHIGFLSYLPTHGGTGLTGGVFGEANYPILRTSHVQGVAVAAPGTRPRDSVFGAWHAMRNGSR</sequence>
<evidence type="ECO:0000259" key="4">
    <source>
        <dbReference type="Pfam" id="PF00171"/>
    </source>
</evidence>
<gene>
    <name evidence="5" type="ORF">AQ490_11500</name>
</gene>
<evidence type="ECO:0000256" key="2">
    <source>
        <dbReference type="ARBA" id="ARBA00023002"/>
    </source>
</evidence>
<dbReference type="Gene3D" id="3.40.605.10">
    <property type="entry name" value="Aldehyde Dehydrogenase, Chain A, domain 1"/>
    <property type="match status" value="1"/>
</dbReference>
<dbReference type="Pfam" id="PF00171">
    <property type="entry name" value="Aldedh"/>
    <property type="match status" value="1"/>
</dbReference>
<dbReference type="AlphaFoldDB" id="A0A0T6LKX2"/>
<dbReference type="PANTHER" id="PTHR42986">
    <property type="entry name" value="BENZALDEHYDE DEHYDROGENASE YFMT"/>
    <property type="match status" value="1"/>
</dbReference>
<keyword evidence="6" id="KW-1185">Reference proteome</keyword>
<dbReference type="SUPFAM" id="SSF53720">
    <property type="entry name" value="ALDH-like"/>
    <property type="match status" value="1"/>
</dbReference>
<evidence type="ECO:0000256" key="3">
    <source>
        <dbReference type="ARBA" id="ARBA00023027"/>
    </source>
</evidence>
<reference evidence="5 6" key="1">
    <citation type="submission" date="2015-10" db="EMBL/GenBank/DDBJ databases">
        <title>Draft genome sequence of pyrrolomycin-producing Streptomyces vitaminophilus.</title>
        <authorList>
            <person name="Graham D.E."/>
            <person name="Mahan K.M."/>
            <person name="Klingeman D.M."/>
            <person name="Hettich R.L."/>
            <person name="Parry R.J."/>
        </authorList>
    </citation>
    <scope>NUCLEOTIDE SEQUENCE [LARGE SCALE GENOMIC DNA]</scope>
    <source>
        <strain evidence="5 6">ATCC 31673</strain>
    </source>
</reference>
<dbReference type="OrthoDB" id="3284578at2"/>
<dbReference type="InterPro" id="IPR015590">
    <property type="entry name" value="Aldehyde_DH_dom"/>
</dbReference>
<evidence type="ECO:0000256" key="1">
    <source>
        <dbReference type="ARBA" id="ARBA00009986"/>
    </source>
</evidence>
<dbReference type="Gene3D" id="3.40.309.10">
    <property type="entry name" value="Aldehyde Dehydrogenase, Chain A, domain 2"/>
    <property type="match status" value="1"/>
</dbReference>
<dbReference type="Proteomes" id="UP000050867">
    <property type="component" value="Unassembled WGS sequence"/>
</dbReference>
<feature type="domain" description="Aldehyde dehydrogenase" evidence="4">
    <location>
        <begin position="73"/>
        <end position="513"/>
    </location>
</feature>
<organism evidence="5 6">
    <name type="scientific">Wenjunlia vitaminophila</name>
    <name type="common">Streptomyces vitaminophilus</name>
    <dbReference type="NCBI Taxonomy" id="76728"/>
    <lineage>
        <taxon>Bacteria</taxon>
        <taxon>Bacillati</taxon>
        <taxon>Actinomycetota</taxon>
        <taxon>Actinomycetes</taxon>
        <taxon>Kitasatosporales</taxon>
        <taxon>Streptomycetaceae</taxon>
        <taxon>Wenjunlia</taxon>
    </lineage>
</organism>
<dbReference type="PANTHER" id="PTHR42986:SF1">
    <property type="entry name" value="BENZALDEHYDE DEHYDROGENASE YFMT"/>
    <property type="match status" value="1"/>
</dbReference>
<evidence type="ECO:0000313" key="6">
    <source>
        <dbReference type="Proteomes" id="UP000050867"/>
    </source>
</evidence>
<accession>A0A0T6LKX2</accession>
<name>A0A0T6LKX2_WENVI</name>
<dbReference type="GO" id="GO:0016620">
    <property type="term" value="F:oxidoreductase activity, acting on the aldehyde or oxo group of donors, NAD or NADP as acceptor"/>
    <property type="evidence" value="ECO:0007669"/>
    <property type="project" value="InterPro"/>
</dbReference>
<keyword evidence="3" id="KW-0520">NAD</keyword>
<dbReference type="eggNOG" id="COG1012">
    <property type="taxonomic scope" value="Bacteria"/>
</dbReference>
<dbReference type="InterPro" id="IPR016163">
    <property type="entry name" value="Ald_DH_C"/>
</dbReference>
<comment type="similarity">
    <text evidence="1">Belongs to the aldehyde dehydrogenase family.</text>
</comment>
<comment type="caution">
    <text evidence="5">The sequence shown here is derived from an EMBL/GenBank/DDBJ whole genome shotgun (WGS) entry which is preliminary data.</text>
</comment>